<dbReference type="GO" id="GO:0006508">
    <property type="term" value="P:proteolysis"/>
    <property type="evidence" value="ECO:0007669"/>
    <property type="project" value="UniProtKB-KW"/>
</dbReference>
<protein>
    <recommendedName>
        <fullName evidence="6">Carboxypeptidase</fullName>
        <ecNumber evidence="6">3.4.16.-</ecNumber>
    </recommendedName>
</protein>
<dbReference type="SUPFAM" id="SSF53474">
    <property type="entry name" value="alpha/beta-Hydrolases"/>
    <property type="match status" value="1"/>
</dbReference>
<keyword evidence="5" id="KW-0325">Glycoprotein</keyword>
<dbReference type="PRINTS" id="PR00724">
    <property type="entry name" value="CRBOXYPTASEC"/>
</dbReference>
<keyword evidence="4 6" id="KW-0378">Hydrolase</keyword>
<dbReference type="MEROPS" id="S10.008"/>
<name>A0A0C9ZTZ9_9AGAM</name>
<dbReference type="PANTHER" id="PTHR11802:SF453">
    <property type="entry name" value="S1, PUTATIVE-RELATED"/>
    <property type="match status" value="1"/>
</dbReference>
<dbReference type="GO" id="GO:0004185">
    <property type="term" value="F:serine-type carboxypeptidase activity"/>
    <property type="evidence" value="ECO:0007669"/>
    <property type="project" value="UniProtKB-UniRule"/>
</dbReference>
<dbReference type="InterPro" id="IPR029058">
    <property type="entry name" value="AB_hydrolase_fold"/>
</dbReference>
<dbReference type="AlphaFoldDB" id="A0A0C9ZTZ9"/>
<reference evidence="8" key="2">
    <citation type="submission" date="2015-01" db="EMBL/GenBank/DDBJ databases">
        <title>Evolutionary Origins and Diversification of the Mycorrhizal Mutualists.</title>
        <authorList>
            <consortium name="DOE Joint Genome Institute"/>
            <consortium name="Mycorrhizal Genomics Consortium"/>
            <person name="Kohler A."/>
            <person name="Kuo A."/>
            <person name="Nagy L.G."/>
            <person name="Floudas D."/>
            <person name="Copeland A."/>
            <person name="Barry K.W."/>
            <person name="Cichocki N."/>
            <person name="Veneault-Fourrey C."/>
            <person name="LaButti K."/>
            <person name="Lindquist E.A."/>
            <person name="Lipzen A."/>
            <person name="Lundell T."/>
            <person name="Morin E."/>
            <person name="Murat C."/>
            <person name="Riley R."/>
            <person name="Ohm R."/>
            <person name="Sun H."/>
            <person name="Tunlid A."/>
            <person name="Henrissat B."/>
            <person name="Grigoriev I.V."/>
            <person name="Hibbett D.S."/>
            <person name="Martin F."/>
        </authorList>
    </citation>
    <scope>NUCLEOTIDE SEQUENCE [LARGE SCALE GENOMIC DNA]</scope>
    <source>
        <strain evidence="8">441</strain>
    </source>
</reference>
<evidence type="ECO:0000256" key="5">
    <source>
        <dbReference type="ARBA" id="ARBA00023180"/>
    </source>
</evidence>
<dbReference type="EC" id="3.4.16.-" evidence="6"/>
<gene>
    <name evidence="7" type="ORF">PISMIDRAFT_480638</name>
</gene>
<dbReference type="InterPro" id="IPR001563">
    <property type="entry name" value="Peptidase_S10"/>
</dbReference>
<feature type="chain" id="PRO_5006514558" description="Carboxypeptidase" evidence="6">
    <location>
        <begin position="22"/>
        <end position="515"/>
    </location>
</feature>
<dbReference type="Pfam" id="PF00450">
    <property type="entry name" value="Peptidase_S10"/>
    <property type="match status" value="1"/>
</dbReference>
<dbReference type="Gene3D" id="3.40.50.1820">
    <property type="entry name" value="alpha/beta hydrolase"/>
    <property type="match status" value="1"/>
</dbReference>
<feature type="signal peptide" evidence="6">
    <location>
        <begin position="1"/>
        <end position="21"/>
    </location>
</feature>
<keyword evidence="8" id="KW-1185">Reference proteome</keyword>
<dbReference type="Proteomes" id="UP000054018">
    <property type="component" value="Unassembled WGS sequence"/>
</dbReference>
<keyword evidence="2 6" id="KW-0121">Carboxypeptidase</keyword>
<comment type="similarity">
    <text evidence="1 6">Belongs to the peptidase S10 family.</text>
</comment>
<dbReference type="EMBL" id="KN833689">
    <property type="protein sequence ID" value="KIK29409.1"/>
    <property type="molecule type" value="Genomic_DNA"/>
</dbReference>
<accession>A0A0C9ZTZ9</accession>
<dbReference type="Gene3D" id="1.10.287.410">
    <property type="match status" value="1"/>
</dbReference>
<evidence type="ECO:0000256" key="2">
    <source>
        <dbReference type="ARBA" id="ARBA00022645"/>
    </source>
</evidence>
<evidence type="ECO:0000256" key="6">
    <source>
        <dbReference type="RuleBase" id="RU361156"/>
    </source>
</evidence>
<evidence type="ECO:0000256" key="1">
    <source>
        <dbReference type="ARBA" id="ARBA00009431"/>
    </source>
</evidence>
<evidence type="ECO:0000313" key="7">
    <source>
        <dbReference type="EMBL" id="KIK29409.1"/>
    </source>
</evidence>
<dbReference type="OrthoDB" id="443318at2759"/>
<evidence type="ECO:0000313" key="8">
    <source>
        <dbReference type="Proteomes" id="UP000054018"/>
    </source>
</evidence>
<evidence type="ECO:0000256" key="3">
    <source>
        <dbReference type="ARBA" id="ARBA00022670"/>
    </source>
</evidence>
<evidence type="ECO:0000256" key="4">
    <source>
        <dbReference type="ARBA" id="ARBA00022801"/>
    </source>
</evidence>
<reference evidence="7 8" key="1">
    <citation type="submission" date="2014-04" db="EMBL/GenBank/DDBJ databases">
        <authorList>
            <consortium name="DOE Joint Genome Institute"/>
            <person name="Kuo A."/>
            <person name="Kohler A."/>
            <person name="Costa M.D."/>
            <person name="Nagy L.G."/>
            <person name="Floudas D."/>
            <person name="Copeland A."/>
            <person name="Barry K.W."/>
            <person name="Cichocki N."/>
            <person name="Veneault-Fourrey C."/>
            <person name="LaButti K."/>
            <person name="Lindquist E.A."/>
            <person name="Lipzen A."/>
            <person name="Lundell T."/>
            <person name="Morin E."/>
            <person name="Murat C."/>
            <person name="Sun H."/>
            <person name="Tunlid A."/>
            <person name="Henrissat B."/>
            <person name="Grigoriev I.V."/>
            <person name="Hibbett D.S."/>
            <person name="Martin F."/>
            <person name="Nordberg H.P."/>
            <person name="Cantor M.N."/>
            <person name="Hua S.X."/>
        </authorList>
    </citation>
    <scope>NUCLEOTIDE SEQUENCE [LARGE SCALE GENOMIC DNA]</scope>
    <source>
        <strain evidence="7 8">441</strain>
    </source>
</reference>
<organism evidence="7 8">
    <name type="scientific">Pisolithus microcarpus 441</name>
    <dbReference type="NCBI Taxonomy" id="765257"/>
    <lineage>
        <taxon>Eukaryota</taxon>
        <taxon>Fungi</taxon>
        <taxon>Dikarya</taxon>
        <taxon>Basidiomycota</taxon>
        <taxon>Agaricomycotina</taxon>
        <taxon>Agaricomycetes</taxon>
        <taxon>Agaricomycetidae</taxon>
        <taxon>Boletales</taxon>
        <taxon>Sclerodermatineae</taxon>
        <taxon>Pisolithaceae</taxon>
        <taxon>Pisolithus</taxon>
    </lineage>
</organism>
<keyword evidence="6" id="KW-0732">Signal</keyword>
<dbReference type="InterPro" id="IPR018202">
    <property type="entry name" value="Ser_caboxypep_ser_AS"/>
</dbReference>
<dbReference type="GO" id="GO:0000324">
    <property type="term" value="C:fungal-type vacuole"/>
    <property type="evidence" value="ECO:0007669"/>
    <property type="project" value="TreeGrafter"/>
</dbReference>
<proteinExistence type="inferred from homology"/>
<sequence>MRLTTLILPGVITALASVTFAKTSVVGRDAGSPYTRFTSTKFNGTDLRYVTDSGICETTPNVTQYSGYVEVGKNMSMVILDSPVGVTRPRLTLKQWFWFFEARNSPETAPFTLWLNGGPGCSSMIGLFQENGPCQVNPDGETTRLNPYSWNNVSNMIYIDQPIGTGFSYGTDTVNSTEAAAPFVWKAFQVLFESQALAKYSSREFVLATESYGGHYGPDFVTYFDEQNAKIADGTLDAEPIVVRALLINDGWIDPIIQNVAYYTFAENAPGYGKLLPDEVLANILQALWGEGGCVEQERACYAAGNSSASDAVCLSADNYCSDYVLTPAIGNYDPYDLRQNSSALFPPEYYVNYLSIESVKERIGAETAYEECPNKPYLKIMNTGDDARTFLPDLSQLANSGLKILIWAGDTDIICNWVGVYAAVCAMEWYGNEKLNNTTLINMTLHETLIASVANVDNFTFARVFGAGHEIVSPLLLTGFCVTTDQTGLQPAFKPAAALEIFTQVIRGEQLHSV</sequence>
<dbReference type="PANTHER" id="PTHR11802">
    <property type="entry name" value="SERINE PROTEASE FAMILY S10 SERINE CARBOXYPEPTIDASE"/>
    <property type="match status" value="1"/>
</dbReference>
<dbReference type="PROSITE" id="PS00131">
    <property type="entry name" value="CARBOXYPEPT_SER_SER"/>
    <property type="match status" value="1"/>
</dbReference>
<keyword evidence="3 6" id="KW-0645">Protease</keyword>
<dbReference type="HOGENOM" id="CLU_008523_10_3_1"/>